<proteinExistence type="predicted"/>
<feature type="domain" description="Carbamoyl phosphate synthase ATP-binding" evidence="4">
    <location>
        <begin position="27"/>
        <end position="114"/>
    </location>
</feature>
<name>A0A4Q2DL50_9AGAR</name>
<dbReference type="InterPro" id="IPR005479">
    <property type="entry name" value="CPAse_ATP-bd"/>
</dbReference>
<reference evidence="5 6" key="1">
    <citation type="submission" date="2019-01" db="EMBL/GenBank/DDBJ databases">
        <title>Draft genome sequence of Psathyrella aberdarensis IHI B618.</title>
        <authorList>
            <person name="Buettner E."/>
            <person name="Kellner H."/>
        </authorList>
    </citation>
    <scope>NUCLEOTIDE SEQUENCE [LARGE SCALE GENOMIC DNA]</scope>
    <source>
        <strain evidence="5 6">IHI B618</strain>
    </source>
</reference>
<accession>A0A4Q2DL50</accession>
<dbReference type="GO" id="GO:0005524">
    <property type="term" value="F:ATP binding"/>
    <property type="evidence" value="ECO:0007669"/>
    <property type="project" value="UniProtKB-KW"/>
</dbReference>
<dbReference type="GO" id="GO:0004088">
    <property type="term" value="F:carbamoyl-phosphate synthase (glutamine-hydrolyzing) activity"/>
    <property type="evidence" value="ECO:0007669"/>
    <property type="project" value="TreeGrafter"/>
</dbReference>
<keyword evidence="6" id="KW-1185">Reference proteome</keyword>
<evidence type="ECO:0000256" key="2">
    <source>
        <dbReference type="ARBA" id="ARBA00022741"/>
    </source>
</evidence>
<keyword evidence="1" id="KW-0436">Ligase</keyword>
<dbReference type="GO" id="GO:0006541">
    <property type="term" value="P:glutamine metabolic process"/>
    <property type="evidence" value="ECO:0007669"/>
    <property type="project" value="TreeGrafter"/>
</dbReference>
<dbReference type="GO" id="GO:0005829">
    <property type="term" value="C:cytosol"/>
    <property type="evidence" value="ECO:0007669"/>
    <property type="project" value="TreeGrafter"/>
</dbReference>
<organism evidence="5 6">
    <name type="scientific">Candolleomyces aberdarensis</name>
    <dbReference type="NCBI Taxonomy" id="2316362"/>
    <lineage>
        <taxon>Eukaryota</taxon>
        <taxon>Fungi</taxon>
        <taxon>Dikarya</taxon>
        <taxon>Basidiomycota</taxon>
        <taxon>Agaricomycotina</taxon>
        <taxon>Agaricomycetes</taxon>
        <taxon>Agaricomycetidae</taxon>
        <taxon>Agaricales</taxon>
        <taxon>Agaricineae</taxon>
        <taxon>Psathyrellaceae</taxon>
        <taxon>Candolleomyces</taxon>
    </lineage>
</organism>
<comment type="caution">
    <text evidence="5">The sequence shown here is derived from an EMBL/GenBank/DDBJ whole genome shotgun (WGS) entry which is preliminary data.</text>
</comment>
<evidence type="ECO:0000313" key="6">
    <source>
        <dbReference type="Proteomes" id="UP000290288"/>
    </source>
</evidence>
<keyword evidence="2" id="KW-0547">Nucleotide-binding</keyword>
<sequence length="135" mass="15098">MFVGLRTPDPWGAKFAKKPFTVCVSRDHPVVITKYIEQAKEIEISAVVKDGMVMRYISEHIENAGVHSGGATLIHPPQDLDLQTVRQIEEATAKIGNVLNVTGPFNIQFIAKNNEYDLGPPYCPVVLVRVEGYWY</sequence>
<dbReference type="GO" id="GO:0006207">
    <property type="term" value="P:'de novo' pyrimidine nucleobase biosynthetic process"/>
    <property type="evidence" value="ECO:0007669"/>
    <property type="project" value="TreeGrafter"/>
</dbReference>
<dbReference type="Pfam" id="PF02786">
    <property type="entry name" value="CPSase_L_D2"/>
    <property type="match status" value="1"/>
</dbReference>
<dbReference type="AlphaFoldDB" id="A0A4Q2DL50"/>
<dbReference type="GO" id="GO:0004151">
    <property type="term" value="F:dihydroorotase activity"/>
    <property type="evidence" value="ECO:0007669"/>
    <property type="project" value="TreeGrafter"/>
</dbReference>
<dbReference type="STRING" id="2316362.A0A4Q2DL50"/>
<protein>
    <recommendedName>
        <fullName evidence="4">Carbamoyl phosphate synthase ATP-binding domain-containing protein</fullName>
    </recommendedName>
</protein>
<evidence type="ECO:0000313" key="5">
    <source>
        <dbReference type="EMBL" id="RXW19614.1"/>
    </source>
</evidence>
<dbReference type="GO" id="GO:0004070">
    <property type="term" value="F:aspartate carbamoyltransferase activity"/>
    <property type="evidence" value="ECO:0007669"/>
    <property type="project" value="TreeGrafter"/>
</dbReference>
<evidence type="ECO:0000256" key="3">
    <source>
        <dbReference type="ARBA" id="ARBA00022840"/>
    </source>
</evidence>
<dbReference type="Gene3D" id="3.30.470.20">
    <property type="entry name" value="ATP-grasp fold, B domain"/>
    <property type="match status" value="1"/>
</dbReference>
<dbReference type="GO" id="GO:0019240">
    <property type="term" value="P:citrulline biosynthetic process"/>
    <property type="evidence" value="ECO:0007669"/>
    <property type="project" value="TreeGrafter"/>
</dbReference>
<gene>
    <name evidence="5" type="ORF">EST38_g6252</name>
</gene>
<dbReference type="EMBL" id="SDEE01000192">
    <property type="protein sequence ID" value="RXW19614.1"/>
    <property type="molecule type" value="Genomic_DNA"/>
</dbReference>
<evidence type="ECO:0000259" key="4">
    <source>
        <dbReference type="Pfam" id="PF02786"/>
    </source>
</evidence>
<dbReference type="PANTHER" id="PTHR11405">
    <property type="entry name" value="CARBAMOYLTRANSFERASE FAMILY MEMBER"/>
    <property type="match status" value="1"/>
</dbReference>
<dbReference type="GO" id="GO:0006228">
    <property type="term" value="P:UTP biosynthetic process"/>
    <property type="evidence" value="ECO:0007669"/>
    <property type="project" value="TreeGrafter"/>
</dbReference>
<keyword evidence="3" id="KW-0067">ATP-binding</keyword>
<dbReference type="PANTHER" id="PTHR11405:SF5">
    <property type="entry name" value="CAD PROTEIN"/>
    <property type="match status" value="1"/>
</dbReference>
<dbReference type="Proteomes" id="UP000290288">
    <property type="component" value="Unassembled WGS sequence"/>
</dbReference>
<dbReference type="SUPFAM" id="SSF56059">
    <property type="entry name" value="Glutathione synthetase ATP-binding domain-like"/>
    <property type="match status" value="1"/>
</dbReference>
<evidence type="ECO:0000256" key="1">
    <source>
        <dbReference type="ARBA" id="ARBA00022598"/>
    </source>
</evidence>
<dbReference type="OrthoDB" id="1924069at2759"/>